<sequence length="846" mass="97800">MKKNILVFTILIISIQTIFSQVAIKKKPNWVTSEKYNPNPSVSEDEISQGLLTLLYEEQINIDIEEYYIKSALKVTENVGAQPASNISVNFDPSYQKLTFHSINIIREGKIINKLLPNSFQTMRRELSAENYIYDGSLSAVTNLSDVRMGDIVEYSYTIKGFNPIHKDHFASTINLRTSTPVGKLYLKLVSREKLLFKYFKTDRKVNEKKINNKYVYTFKEEDIPAYKYEIQTPVWHIESGIVNVSNYSSWKEVVDWGVDVYKYDRNLSQELLSKIEEIKKSNKTEGERIKACLDFVQDEVRYLGLESGIGAYKPNSPNKVFEQLFGDCKDKSMLFVAMLRAMNINAYPALINTYLKGTLKDFLPSPYQFNHCVTKVITNDGGEYWYDPTISNQGGQYTNVAFPDYRLGLVLKKGNEDLEEIFPFDTSLIEITDNFILEEVGKGATLSINSVYKDASADDMRSYFKNNSISSINKEYENYYSKYFNNIRSTKKPEFSDDIENNIFTINEEYKIDSIWKPSILENHLALEFYPYSIIDILSLPGKANRKQPFAMLYPATRNHVINVKLPHEWSVDQRGVNINSPNLYYDFEIAYLPKEFLLTLNHSLKIQKDHVSTEEFPRFYQDMKKLDTRMGYSLVIPKDGNSKVNSISSSTVIQILGALLFWGLIAILIWLSIKVYKYDPTPKLEFYFEENKSIGGWLIAVGIYLFLFFLFFIFSLIMNNLYITGKWLILFTSQNPDFTAGLGLLIFIELIVNAILCVAIPLAIFLFLKRRSSFPKFCGILLTSYFIFTVIDYFIANSLEAIPFFLNQMYINKLQIMFISVAIIVPYILFSDEAKETFVQRLKK</sequence>
<keyword evidence="5" id="KW-1185">Reference proteome</keyword>
<comment type="caution">
    <text evidence="4">The sequence shown here is derived from an EMBL/GenBank/DDBJ whole genome shotgun (WGS) entry which is preliminary data.</text>
</comment>
<dbReference type="InterPro" id="IPR002931">
    <property type="entry name" value="Transglutaminase-like"/>
</dbReference>
<feature type="domain" description="DUF3857" evidence="3">
    <location>
        <begin position="66"/>
        <end position="227"/>
    </location>
</feature>
<reference evidence="4 5" key="1">
    <citation type="submission" date="2024-05" db="EMBL/GenBank/DDBJ databases">
        <authorList>
            <person name="Duchaud E."/>
        </authorList>
    </citation>
    <scope>NUCLEOTIDE SEQUENCE [LARGE SCALE GENOMIC DNA]</scope>
    <source>
        <strain evidence="4">Ena-SAMPLE-TAB-13-05-2024-13:56:06:370-140302</strain>
    </source>
</reference>
<dbReference type="Pfam" id="PF01841">
    <property type="entry name" value="Transglut_core"/>
    <property type="match status" value="1"/>
</dbReference>
<dbReference type="InterPro" id="IPR024618">
    <property type="entry name" value="DUF3857"/>
</dbReference>
<feature type="domain" description="Transglutaminase-like" evidence="2">
    <location>
        <begin position="277"/>
        <end position="386"/>
    </location>
</feature>
<dbReference type="Gene3D" id="3.10.620.30">
    <property type="match status" value="1"/>
</dbReference>
<gene>
    <name evidence="4" type="ORF">T190607A01A_20779</name>
</gene>
<dbReference type="InterPro" id="IPR019690">
    <property type="entry name" value="DUF2569"/>
</dbReference>
<dbReference type="InterPro" id="IPR038765">
    <property type="entry name" value="Papain-like_cys_pep_sf"/>
</dbReference>
<keyword evidence="1" id="KW-1133">Transmembrane helix</keyword>
<evidence type="ECO:0000259" key="2">
    <source>
        <dbReference type="Pfam" id="PF01841"/>
    </source>
</evidence>
<organism evidence="4 5">
    <name type="scientific">Tenacibaculum platacis</name>
    <dbReference type="NCBI Taxonomy" id="3137852"/>
    <lineage>
        <taxon>Bacteria</taxon>
        <taxon>Pseudomonadati</taxon>
        <taxon>Bacteroidota</taxon>
        <taxon>Flavobacteriia</taxon>
        <taxon>Flavobacteriales</taxon>
        <taxon>Flavobacteriaceae</taxon>
        <taxon>Tenacibaculum</taxon>
    </lineage>
</organism>
<proteinExistence type="predicted"/>
<feature type="transmembrane region" description="Helical" evidence="1">
    <location>
        <begin position="779"/>
        <end position="798"/>
    </location>
</feature>
<evidence type="ECO:0000259" key="3">
    <source>
        <dbReference type="Pfam" id="PF12969"/>
    </source>
</evidence>
<protein>
    <submittedName>
        <fullName evidence="4">DUF2569 family protein</fullName>
    </submittedName>
</protein>
<dbReference type="SUPFAM" id="SSF54001">
    <property type="entry name" value="Cysteine proteinases"/>
    <property type="match status" value="1"/>
</dbReference>
<dbReference type="Pfam" id="PF12969">
    <property type="entry name" value="DUF3857"/>
    <property type="match status" value="1"/>
</dbReference>
<dbReference type="EMBL" id="CAXIXY010000004">
    <property type="protein sequence ID" value="CAL2087276.1"/>
    <property type="molecule type" value="Genomic_DNA"/>
</dbReference>
<name>A0ABM9P1F0_9FLAO</name>
<dbReference type="Gene3D" id="2.60.40.3140">
    <property type="match status" value="1"/>
</dbReference>
<evidence type="ECO:0000313" key="4">
    <source>
        <dbReference type="EMBL" id="CAL2087276.1"/>
    </source>
</evidence>
<dbReference type="RefSeq" id="WP_348712332.1">
    <property type="nucleotide sequence ID" value="NZ_CAXIXY010000004.1"/>
</dbReference>
<feature type="transmembrane region" description="Helical" evidence="1">
    <location>
        <begin position="818"/>
        <end position="836"/>
    </location>
</feature>
<feature type="transmembrane region" description="Helical" evidence="1">
    <location>
        <begin position="696"/>
        <end position="720"/>
    </location>
</feature>
<dbReference type="Pfam" id="PF10754">
    <property type="entry name" value="DUF2569"/>
    <property type="match status" value="1"/>
</dbReference>
<evidence type="ECO:0000256" key="1">
    <source>
        <dbReference type="SAM" id="Phobius"/>
    </source>
</evidence>
<feature type="transmembrane region" description="Helical" evidence="1">
    <location>
        <begin position="740"/>
        <end position="770"/>
    </location>
</feature>
<feature type="transmembrane region" description="Helical" evidence="1">
    <location>
        <begin position="654"/>
        <end position="675"/>
    </location>
</feature>
<keyword evidence="1" id="KW-0812">Transmembrane</keyword>
<keyword evidence="1" id="KW-0472">Membrane</keyword>
<evidence type="ECO:0000313" key="5">
    <source>
        <dbReference type="Proteomes" id="UP001497416"/>
    </source>
</evidence>
<accession>A0ABM9P1F0</accession>
<dbReference type="Proteomes" id="UP001497416">
    <property type="component" value="Unassembled WGS sequence"/>
</dbReference>
<dbReference type="Gene3D" id="2.60.120.1130">
    <property type="match status" value="1"/>
</dbReference>